<feature type="domain" description="Ribose-phosphate pyrophosphokinase N-terminal" evidence="4">
    <location>
        <begin position="16"/>
        <end position="123"/>
    </location>
</feature>
<name>A0A1F7UK11_9BACT</name>
<dbReference type="STRING" id="1802399.A3E39_01645"/>
<evidence type="ECO:0000313" key="6">
    <source>
        <dbReference type="Proteomes" id="UP000176603"/>
    </source>
</evidence>
<dbReference type="Gene3D" id="3.40.50.2020">
    <property type="match status" value="2"/>
</dbReference>
<dbReference type="InterPro" id="IPR005946">
    <property type="entry name" value="Rib-P_diPkinase"/>
</dbReference>
<feature type="domain" description="Phosphoribosyltransferase" evidence="3">
    <location>
        <begin position="164"/>
        <end position="265"/>
    </location>
</feature>
<protein>
    <submittedName>
        <fullName evidence="5">Uncharacterized protein</fullName>
    </submittedName>
</protein>
<dbReference type="Pfam" id="PF13793">
    <property type="entry name" value="Pribosyltran_N"/>
    <property type="match status" value="1"/>
</dbReference>
<dbReference type="GO" id="GO:0006015">
    <property type="term" value="P:5-phosphoribose 1-diphosphate biosynthetic process"/>
    <property type="evidence" value="ECO:0007669"/>
    <property type="project" value="TreeGrafter"/>
</dbReference>
<dbReference type="Pfam" id="PF00156">
    <property type="entry name" value="Pribosyltran"/>
    <property type="match status" value="1"/>
</dbReference>
<evidence type="ECO:0000313" key="5">
    <source>
        <dbReference type="EMBL" id="OGL78620.1"/>
    </source>
</evidence>
<comment type="similarity">
    <text evidence="2">Belongs to the ribose-phosphate pyrophosphokinase family.</text>
</comment>
<dbReference type="InterPro" id="IPR029099">
    <property type="entry name" value="Pribosyltran_N"/>
</dbReference>
<dbReference type="SUPFAM" id="SSF53271">
    <property type="entry name" value="PRTase-like"/>
    <property type="match status" value="2"/>
</dbReference>
<dbReference type="GO" id="GO:0002189">
    <property type="term" value="C:ribose phosphate diphosphokinase complex"/>
    <property type="evidence" value="ECO:0007669"/>
    <property type="project" value="TreeGrafter"/>
</dbReference>
<dbReference type="SMART" id="SM01400">
    <property type="entry name" value="Pribosyltran_N"/>
    <property type="match status" value="1"/>
</dbReference>
<organism evidence="5 6">
    <name type="scientific">Candidatus Uhrbacteria bacterium RIFCSPHIGHO2_12_FULL_60_25</name>
    <dbReference type="NCBI Taxonomy" id="1802399"/>
    <lineage>
        <taxon>Bacteria</taxon>
        <taxon>Candidatus Uhriibacteriota</taxon>
    </lineage>
</organism>
<keyword evidence="1 2" id="KW-0545">Nucleotide biosynthesis</keyword>
<dbReference type="NCBIfam" id="TIGR01251">
    <property type="entry name" value="ribP_PPkin"/>
    <property type="match status" value="1"/>
</dbReference>
<evidence type="ECO:0000256" key="2">
    <source>
        <dbReference type="RuleBase" id="RU004324"/>
    </source>
</evidence>
<accession>A0A1F7UK11</accession>
<dbReference type="EMBL" id="MGEH01000027">
    <property type="protein sequence ID" value="OGL78620.1"/>
    <property type="molecule type" value="Genomic_DNA"/>
</dbReference>
<proteinExistence type="inferred from homology"/>
<evidence type="ECO:0000259" key="4">
    <source>
        <dbReference type="Pfam" id="PF13793"/>
    </source>
</evidence>
<dbReference type="GO" id="GO:0004749">
    <property type="term" value="F:ribose phosphate diphosphokinase activity"/>
    <property type="evidence" value="ECO:0007669"/>
    <property type="project" value="TreeGrafter"/>
</dbReference>
<dbReference type="PANTHER" id="PTHR10210:SF41">
    <property type="entry name" value="RIBOSE-PHOSPHATE PYROPHOSPHOKINASE 1, CHLOROPLASTIC"/>
    <property type="match status" value="1"/>
</dbReference>
<dbReference type="AlphaFoldDB" id="A0A1F7UK11"/>
<dbReference type="GO" id="GO:0005737">
    <property type="term" value="C:cytoplasm"/>
    <property type="evidence" value="ECO:0007669"/>
    <property type="project" value="TreeGrafter"/>
</dbReference>
<gene>
    <name evidence="5" type="ORF">A3E39_01645</name>
</gene>
<reference evidence="5 6" key="1">
    <citation type="journal article" date="2016" name="Nat. Commun.">
        <title>Thousands of microbial genomes shed light on interconnected biogeochemical processes in an aquifer system.</title>
        <authorList>
            <person name="Anantharaman K."/>
            <person name="Brown C.T."/>
            <person name="Hug L.A."/>
            <person name="Sharon I."/>
            <person name="Castelle C.J."/>
            <person name="Probst A.J."/>
            <person name="Thomas B.C."/>
            <person name="Singh A."/>
            <person name="Wilkins M.J."/>
            <person name="Karaoz U."/>
            <person name="Brodie E.L."/>
            <person name="Williams K.H."/>
            <person name="Hubbard S.S."/>
            <person name="Banfield J.F."/>
        </authorList>
    </citation>
    <scope>NUCLEOTIDE SEQUENCE [LARGE SCALE GENOMIC DNA]</scope>
</reference>
<dbReference type="CDD" id="cd06223">
    <property type="entry name" value="PRTases_typeI"/>
    <property type="match status" value="1"/>
</dbReference>
<dbReference type="GO" id="GO:0006164">
    <property type="term" value="P:purine nucleotide biosynthetic process"/>
    <property type="evidence" value="ECO:0007669"/>
    <property type="project" value="TreeGrafter"/>
</dbReference>
<dbReference type="PANTHER" id="PTHR10210">
    <property type="entry name" value="RIBOSE-PHOSPHATE DIPHOSPHOKINASE FAMILY MEMBER"/>
    <property type="match status" value="1"/>
</dbReference>
<dbReference type="Proteomes" id="UP000176603">
    <property type="component" value="Unassembled WGS sequence"/>
</dbReference>
<evidence type="ECO:0000259" key="3">
    <source>
        <dbReference type="Pfam" id="PF00156"/>
    </source>
</evidence>
<sequence length="303" mass="32236">MGDASHRPYMCMLQTIVGFEGRDQLARALARAAGAAYASLAVSTYRAGERAVRASPLGSARGRLPVSKRCLLVADVEADGESVWRVLLAADALRRAGARKVSLLAPWMAYGRQDKPAKTRESTGGVVLGAALSRAFDRIYTLEAHSPLFRKHFGGRLKSLSARDLAVTIARSKGAMAVAAPDHGAVKRAKSVAKRLRVTLIVCEKVRTRPGLGGVRTKIASGDPTGHRVVLVDDMVDSGGTLKEAAHALRSAGARSVGAIVTHAANPVSVPRAQDLGLGYMEVVYRRNGKPKKEIIEFLLDAV</sequence>
<comment type="caution">
    <text evidence="5">The sequence shown here is derived from an EMBL/GenBank/DDBJ whole genome shotgun (WGS) entry which is preliminary data.</text>
</comment>
<evidence type="ECO:0000256" key="1">
    <source>
        <dbReference type="ARBA" id="ARBA00022727"/>
    </source>
</evidence>
<dbReference type="InterPro" id="IPR000836">
    <property type="entry name" value="PRTase_dom"/>
</dbReference>
<dbReference type="GO" id="GO:0000287">
    <property type="term" value="F:magnesium ion binding"/>
    <property type="evidence" value="ECO:0007669"/>
    <property type="project" value="InterPro"/>
</dbReference>
<dbReference type="InterPro" id="IPR029057">
    <property type="entry name" value="PRTase-like"/>
</dbReference>